<feature type="compositionally biased region" description="Polar residues" evidence="1">
    <location>
        <begin position="25"/>
        <end position="39"/>
    </location>
</feature>
<organism evidence="2 3">
    <name type="scientific">Apiospora rasikravindrae</name>
    <dbReference type="NCBI Taxonomy" id="990691"/>
    <lineage>
        <taxon>Eukaryota</taxon>
        <taxon>Fungi</taxon>
        <taxon>Dikarya</taxon>
        <taxon>Ascomycota</taxon>
        <taxon>Pezizomycotina</taxon>
        <taxon>Sordariomycetes</taxon>
        <taxon>Xylariomycetidae</taxon>
        <taxon>Amphisphaeriales</taxon>
        <taxon>Apiosporaceae</taxon>
        <taxon>Apiospora</taxon>
    </lineage>
</organism>
<gene>
    <name evidence="2" type="ORF">PG993_005548</name>
</gene>
<keyword evidence="3" id="KW-1185">Reference proteome</keyword>
<evidence type="ECO:0000256" key="1">
    <source>
        <dbReference type="SAM" id="MobiDB-lite"/>
    </source>
</evidence>
<dbReference type="Proteomes" id="UP001444661">
    <property type="component" value="Unassembled WGS sequence"/>
</dbReference>
<protein>
    <submittedName>
        <fullName evidence="2">Uncharacterized protein</fullName>
    </submittedName>
</protein>
<evidence type="ECO:0000313" key="3">
    <source>
        <dbReference type="Proteomes" id="UP001444661"/>
    </source>
</evidence>
<name>A0ABR1TFX2_9PEZI</name>
<sequence length="252" mass="27917">MPSKLKQWFKERFKPPTGDLRNNPIVPSSTRPADNTNDGQKAEPQWDDEATVSGGNKDFLAAATDDQVSLPTYNLKQRIPGGKSISFPGNPLMLLDVLLQICADLHMARLILFEIARCGTPLMGRRGGLKLSGAALELDKALCKTAAILKSYAKVGKGLERDQDPKETSQSLANDQQMKDALATVNRTLRRVEKAVRDGVLDTLKMAMIHNCQDIDYDEIRTQTEMHKKEAQDACRIFHGVAGDVLCKLRQD</sequence>
<accession>A0ABR1TFX2</accession>
<proteinExistence type="predicted"/>
<comment type="caution">
    <text evidence="2">The sequence shown here is derived from an EMBL/GenBank/DDBJ whole genome shotgun (WGS) entry which is preliminary data.</text>
</comment>
<feature type="region of interest" description="Disordered" evidence="1">
    <location>
        <begin position="1"/>
        <end position="50"/>
    </location>
</feature>
<dbReference type="EMBL" id="JAQQWK010000003">
    <property type="protein sequence ID" value="KAK8045524.1"/>
    <property type="molecule type" value="Genomic_DNA"/>
</dbReference>
<reference evidence="2 3" key="1">
    <citation type="submission" date="2023-01" db="EMBL/GenBank/DDBJ databases">
        <title>Analysis of 21 Apiospora genomes using comparative genomics revels a genus with tremendous synthesis potential of carbohydrate active enzymes and secondary metabolites.</title>
        <authorList>
            <person name="Sorensen T."/>
        </authorList>
    </citation>
    <scope>NUCLEOTIDE SEQUENCE [LARGE SCALE GENOMIC DNA]</scope>
    <source>
        <strain evidence="2 3">CBS 33761</strain>
    </source>
</reference>
<evidence type="ECO:0000313" key="2">
    <source>
        <dbReference type="EMBL" id="KAK8045524.1"/>
    </source>
</evidence>